<name>A0A848KQ41_9ACTN</name>
<gene>
    <name evidence="1" type="ORF">HH308_03885</name>
</gene>
<keyword evidence="2" id="KW-1185">Reference proteome</keyword>
<reference evidence="1 2" key="1">
    <citation type="submission" date="2020-04" db="EMBL/GenBank/DDBJ databases">
        <title>Gordonia sp. nov. TBRC 11910.</title>
        <authorList>
            <person name="Suriyachadkun C."/>
        </authorList>
    </citation>
    <scope>NUCLEOTIDE SEQUENCE [LARGE SCALE GENOMIC DNA]</scope>
    <source>
        <strain evidence="1 2">TBRC 11910</strain>
    </source>
</reference>
<accession>A0A848KQ41</accession>
<comment type="caution">
    <text evidence="1">The sequence shown here is derived from an EMBL/GenBank/DDBJ whole genome shotgun (WGS) entry which is preliminary data.</text>
</comment>
<dbReference type="Proteomes" id="UP000550729">
    <property type="component" value="Unassembled WGS sequence"/>
</dbReference>
<evidence type="ECO:0000313" key="1">
    <source>
        <dbReference type="EMBL" id="NMO00352.1"/>
    </source>
</evidence>
<evidence type="ECO:0000313" key="2">
    <source>
        <dbReference type="Proteomes" id="UP000550729"/>
    </source>
</evidence>
<sequence>MTSAESLDARAQFRSGAISFEDALGRVSRFPLTREQLAEVLDNLADDTSSPTAALSDHDADLLDAAGLIERPGALTAATIARDIAMQQLVAESLSVNDAAERVGVSTARIRQRLAARTLWAYKWGARRLLIPAQFTDDGVVPGVDAVIARVRPDAHPLEVQALLTLPQPTLEVGGEPASIVGWLLSGPRSDAEIARATDIVDAASWGAV</sequence>
<proteinExistence type="predicted"/>
<organism evidence="1 2">
    <name type="scientific">Gordonia asplenii</name>
    <dbReference type="NCBI Taxonomy" id="2725283"/>
    <lineage>
        <taxon>Bacteria</taxon>
        <taxon>Bacillati</taxon>
        <taxon>Actinomycetota</taxon>
        <taxon>Actinomycetes</taxon>
        <taxon>Mycobacteriales</taxon>
        <taxon>Gordoniaceae</taxon>
        <taxon>Gordonia</taxon>
    </lineage>
</organism>
<dbReference type="EMBL" id="JABBNB010000003">
    <property type="protein sequence ID" value="NMO00352.1"/>
    <property type="molecule type" value="Genomic_DNA"/>
</dbReference>
<protein>
    <recommendedName>
        <fullName evidence="3">DNA-binding protein</fullName>
    </recommendedName>
</protein>
<dbReference type="RefSeq" id="WP_170192857.1">
    <property type="nucleotide sequence ID" value="NZ_JABBNB010000003.1"/>
</dbReference>
<evidence type="ECO:0008006" key="3">
    <source>
        <dbReference type="Google" id="ProtNLM"/>
    </source>
</evidence>
<dbReference type="AlphaFoldDB" id="A0A848KQ41"/>